<dbReference type="AlphaFoldDB" id="V8N4F2"/>
<sequence>MSREKMQYVLPSGACCGKCLRTMCEDTTLWSRGDEDEGVTWHNVRHRGTSCTSLSPEQVTKKGWSLCCLTPSVVLHSQVGSEWLSPTDPCIIKKCVRVNEEVFIQTRNVSCQLRDPSSCPFATEMRCDQRSGCCPSCHC</sequence>
<feature type="non-terminal residue" evidence="1">
    <location>
        <position position="139"/>
    </location>
</feature>
<reference evidence="1 2" key="1">
    <citation type="journal article" date="2013" name="Proc. Natl. Acad. Sci. U.S.A.">
        <title>The king cobra genome reveals dynamic gene evolution and adaptation in the snake venom system.</title>
        <authorList>
            <person name="Vonk F.J."/>
            <person name="Casewell N.R."/>
            <person name="Henkel C.V."/>
            <person name="Heimberg A.M."/>
            <person name="Jansen H.J."/>
            <person name="McCleary R.J."/>
            <person name="Kerkkamp H.M."/>
            <person name="Vos R.A."/>
            <person name="Guerreiro I."/>
            <person name="Calvete J.J."/>
            <person name="Wuster W."/>
            <person name="Woods A.E."/>
            <person name="Logan J.M."/>
            <person name="Harrison R.A."/>
            <person name="Castoe T.A."/>
            <person name="de Koning A.P."/>
            <person name="Pollock D.D."/>
            <person name="Yandell M."/>
            <person name="Calderon D."/>
            <person name="Renjifo C."/>
            <person name="Currier R.B."/>
            <person name="Salgado D."/>
            <person name="Pla D."/>
            <person name="Sanz L."/>
            <person name="Hyder A.S."/>
            <person name="Ribeiro J.M."/>
            <person name="Arntzen J.W."/>
            <person name="van den Thillart G.E."/>
            <person name="Boetzer M."/>
            <person name="Pirovano W."/>
            <person name="Dirks R.P."/>
            <person name="Spaink H.P."/>
            <person name="Duboule D."/>
            <person name="McGlinn E."/>
            <person name="Kini R.M."/>
            <person name="Richardson M.K."/>
        </authorList>
    </citation>
    <scope>NUCLEOTIDE SEQUENCE</scope>
    <source>
        <tissue evidence="1">Blood</tissue>
    </source>
</reference>
<name>V8N4F2_OPHHA</name>
<dbReference type="Proteomes" id="UP000018936">
    <property type="component" value="Unassembled WGS sequence"/>
</dbReference>
<organism evidence="1 2">
    <name type="scientific">Ophiophagus hannah</name>
    <name type="common">King cobra</name>
    <name type="synonym">Naja hannah</name>
    <dbReference type="NCBI Taxonomy" id="8665"/>
    <lineage>
        <taxon>Eukaryota</taxon>
        <taxon>Metazoa</taxon>
        <taxon>Chordata</taxon>
        <taxon>Craniata</taxon>
        <taxon>Vertebrata</taxon>
        <taxon>Euteleostomi</taxon>
        <taxon>Lepidosauria</taxon>
        <taxon>Squamata</taxon>
        <taxon>Bifurcata</taxon>
        <taxon>Unidentata</taxon>
        <taxon>Episquamata</taxon>
        <taxon>Toxicofera</taxon>
        <taxon>Serpentes</taxon>
        <taxon>Colubroidea</taxon>
        <taxon>Elapidae</taxon>
        <taxon>Elapinae</taxon>
        <taxon>Ophiophagus</taxon>
    </lineage>
</organism>
<keyword evidence="2" id="KW-1185">Reference proteome</keyword>
<protein>
    <submittedName>
        <fullName evidence="1">von Willebrand factor</fullName>
    </submittedName>
</protein>
<dbReference type="OrthoDB" id="6262482at2759"/>
<evidence type="ECO:0000313" key="2">
    <source>
        <dbReference type="Proteomes" id="UP000018936"/>
    </source>
</evidence>
<feature type="non-terminal residue" evidence="1">
    <location>
        <position position="1"/>
    </location>
</feature>
<comment type="caution">
    <text evidence="1">The sequence shown here is derived from an EMBL/GenBank/DDBJ whole genome shotgun (WGS) entry which is preliminary data.</text>
</comment>
<dbReference type="EMBL" id="AZIM01010522">
    <property type="protein sequence ID" value="ETE56990.1"/>
    <property type="molecule type" value="Genomic_DNA"/>
</dbReference>
<accession>V8N4F2</accession>
<proteinExistence type="predicted"/>
<evidence type="ECO:0000313" key="1">
    <source>
        <dbReference type="EMBL" id="ETE56990.1"/>
    </source>
</evidence>
<gene>
    <name evidence="1" type="primary">VWF</name>
    <name evidence="1" type="ORF">L345_17298</name>
</gene>